<name>A0A7W0HS97_9ACTN</name>
<dbReference type="CDD" id="cd01821">
    <property type="entry name" value="Rhamnogalacturan_acetylesterase_like"/>
    <property type="match status" value="1"/>
</dbReference>
<evidence type="ECO:0000256" key="2">
    <source>
        <dbReference type="ARBA" id="ARBA00022801"/>
    </source>
</evidence>
<dbReference type="SUPFAM" id="SSF52266">
    <property type="entry name" value="SGNH hydrolase"/>
    <property type="match status" value="1"/>
</dbReference>
<dbReference type="InterPro" id="IPR036514">
    <property type="entry name" value="SGNH_hydro_sf"/>
</dbReference>
<dbReference type="AlphaFoldDB" id="A0A7W0HS97"/>
<evidence type="ECO:0000259" key="3">
    <source>
        <dbReference type="Pfam" id="PF13472"/>
    </source>
</evidence>
<evidence type="ECO:0000313" key="4">
    <source>
        <dbReference type="EMBL" id="MBA2893843.1"/>
    </source>
</evidence>
<comment type="caution">
    <text evidence="4">The sequence shown here is derived from an EMBL/GenBank/DDBJ whole genome shotgun (WGS) entry which is preliminary data.</text>
</comment>
<dbReference type="Proteomes" id="UP000530928">
    <property type="component" value="Unassembled WGS sequence"/>
</dbReference>
<dbReference type="Gene3D" id="3.40.50.1110">
    <property type="entry name" value="SGNH hydrolase"/>
    <property type="match status" value="1"/>
</dbReference>
<organism evidence="4 5">
    <name type="scientific">Nonomuraea soli</name>
    <dbReference type="NCBI Taxonomy" id="1032476"/>
    <lineage>
        <taxon>Bacteria</taxon>
        <taxon>Bacillati</taxon>
        <taxon>Actinomycetota</taxon>
        <taxon>Actinomycetes</taxon>
        <taxon>Streptosporangiales</taxon>
        <taxon>Streptosporangiaceae</taxon>
        <taxon>Nonomuraea</taxon>
    </lineage>
</organism>
<accession>A0A7W0HS97</accession>
<proteinExistence type="inferred from homology"/>
<evidence type="ECO:0000313" key="5">
    <source>
        <dbReference type="Proteomes" id="UP000530928"/>
    </source>
</evidence>
<dbReference type="InterPro" id="IPR037459">
    <property type="entry name" value="RhgT-like"/>
</dbReference>
<dbReference type="PANTHER" id="PTHR43695">
    <property type="entry name" value="PUTATIVE (AFU_ORTHOLOGUE AFUA_2G17250)-RELATED"/>
    <property type="match status" value="1"/>
</dbReference>
<feature type="domain" description="SGNH hydrolase-type esterase" evidence="3">
    <location>
        <begin position="93"/>
        <end position="263"/>
    </location>
</feature>
<gene>
    <name evidence="4" type="ORF">HNR30_005204</name>
</gene>
<dbReference type="EMBL" id="JACDUR010000005">
    <property type="protein sequence ID" value="MBA2893843.1"/>
    <property type="molecule type" value="Genomic_DNA"/>
</dbReference>
<protein>
    <submittedName>
        <fullName evidence="4">Lysophospholipase L1-like esterase</fullName>
    </submittedName>
</protein>
<dbReference type="RefSeq" id="WP_181612603.1">
    <property type="nucleotide sequence ID" value="NZ_BAABAM010000005.1"/>
</dbReference>
<evidence type="ECO:0000256" key="1">
    <source>
        <dbReference type="ARBA" id="ARBA00008668"/>
    </source>
</evidence>
<dbReference type="PANTHER" id="PTHR43695:SF1">
    <property type="entry name" value="RHAMNOGALACTURONAN ACETYLESTERASE"/>
    <property type="match status" value="1"/>
</dbReference>
<sequence>MITRSFDLPPGHYDVTVRLGGGSAVFAQARRLMVAPCHEAGTHAFTVNVRHPEGQQNAFHGYGRHGLHLAFSGSFSELEVAPAAEHVRLFLAGDSTVTDQEHAPFTGWGQRLTRHFGRGVSVVNHSGSGENAASFLAKPELWAAMEPQLRPGDVVLVQFGHNDKRTTAQSFRASLTEIVRNVRDRGATPVLITPMVRRGLGPAGLHVNEAGADLPAVTRDVGERLIDLTRLSRELVEELGPDKSQDLYLTREEADDTHTSDYGATVFADLVAAELRSLDLMETPHWKVSPCD</sequence>
<keyword evidence="2" id="KW-0378">Hydrolase</keyword>
<keyword evidence="5" id="KW-1185">Reference proteome</keyword>
<dbReference type="InterPro" id="IPR013830">
    <property type="entry name" value="SGNH_hydro"/>
</dbReference>
<reference evidence="4 5" key="1">
    <citation type="submission" date="2020-07" db="EMBL/GenBank/DDBJ databases">
        <title>Genomic Encyclopedia of Type Strains, Phase IV (KMG-IV): sequencing the most valuable type-strain genomes for metagenomic binning, comparative biology and taxonomic classification.</title>
        <authorList>
            <person name="Goeker M."/>
        </authorList>
    </citation>
    <scope>NUCLEOTIDE SEQUENCE [LARGE SCALE GENOMIC DNA]</scope>
    <source>
        <strain evidence="4 5">DSM 45533</strain>
    </source>
</reference>
<comment type="similarity">
    <text evidence="1">Belongs to the 'GDSL' lipolytic enzyme family.</text>
</comment>
<dbReference type="GO" id="GO:0016787">
    <property type="term" value="F:hydrolase activity"/>
    <property type="evidence" value="ECO:0007669"/>
    <property type="project" value="UniProtKB-KW"/>
</dbReference>
<dbReference type="Pfam" id="PF13472">
    <property type="entry name" value="Lipase_GDSL_2"/>
    <property type="match status" value="1"/>
</dbReference>